<organism evidence="2">
    <name type="scientific">viral metagenome</name>
    <dbReference type="NCBI Taxonomy" id="1070528"/>
    <lineage>
        <taxon>unclassified sequences</taxon>
        <taxon>metagenomes</taxon>
        <taxon>organismal metagenomes</taxon>
    </lineage>
</organism>
<name>A0A6C0L937_9ZZZZ</name>
<accession>A0A6C0L937</accession>
<dbReference type="AlphaFoldDB" id="A0A6C0L937"/>
<evidence type="ECO:0000256" key="1">
    <source>
        <dbReference type="SAM" id="Phobius"/>
    </source>
</evidence>
<proteinExistence type="predicted"/>
<sequence>MRMNISININDCFKISKTLILFFIFTTASCDKHHHSNISLFNNNICNSLKTNNYVPFRKPLIMYTCKHRGVSNTRKTHNPYAVFATDILRKYIYIVNVVIIYIILYSL</sequence>
<evidence type="ECO:0000313" key="2">
    <source>
        <dbReference type="EMBL" id="QHU27103.1"/>
    </source>
</evidence>
<protein>
    <submittedName>
        <fullName evidence="2">Uncharacterized protein</fullName>
    </submittedName>
</protein>
<dbReference type="PROSITE" id="PS51257">
    <property type="entry name" value="PROKAR_LIPOPROTEIN"/>
    <property type="match status" value="1"/>
</dbReference>
<keyword evidence="1" id="KW-1133">Transmembrane helix</keyword>
<feature type="transmembrane region" description="Helical" evidence="1">
    <location>
        <begin position="88"/>
        <end position="106"/>
    </location>
</feature>
<reference evidence="2" key="1">
    <citation type="journal article" date="2020" name="Nature">
        <title>Giant virus diversity and host interactions through global metagenomics.</title>
        <authorList>
            <person name="Schulz F."/>
            <person name="Roux S."/>
            <person name="Paez-Espino D."/>
            <person name="Jungbluth S."/>
            <person name="Walsh D.A."/>
            <person name="Denef V.J."/>
            <person name="McMahon K.D."/>
            <person name="Konstantinidis K.T."/>
            <person name="Eloe-Fadrosh E.A."/>
            <person name="Kyrpides N.C."/>
            <person name="Woyke T."/>
        </authorList>
    </citation>
    <scope>NUCLEOTIDE SEQUENCE</scope>
    <source>
        <strain evidence="2">GVMAG-M-3300027763-16</strain>
    </source>
</reference>
<dbReference type="EMBL" id="MN740451">
    <property type="protein sequence ID" value="QHU27103.1"/>
    <property type="molecule type" value="Genomic_DNA"/>
</dbReference>
<keyword evidence="1" id="KW-0472">Membrane</keyword>
<keyword evidence="1" id="KW-0812">Transmembrane</keyword>